<name>A0A1B6PGD6_SORBI</name>
<dbReference type="Gramene" id="KXG24728">
    <property type="protein sequence ID" value="KXG24728"/>
    <property type="gene ID" value="SORBI_3007G078700"/>
</dbReference>
<proteinExistence type="predicted"/>
<protein>
    <submittedName>
        <fullName evidence="1">Uncharacterized protein</fullName>
    </submittedName>
</protein>
<dbReference type="InParanoid" id="A0A1B6PGD6"/>
<keyword evidence="2" id="KW-1185">Reference proteome</keyword>
<evidence type="ECO:0000313" key="1">
    <source>
        <dbReference type="EMBL" id="KXG24728.1"/>
    </source>
</evidence>
<reference evidence="2" key="2">
    <citation type="journal article" date="2018" name="Plant J.">
        <title>The Sorghum bicolor reference genome: improved assembly, gene annotations, a transcriptome atlas, and signatures of genome organization.</title>
        <authorList>
            <person name="McCormick R.F."/>
            <person name="Truong S.K."/>
            <person name="Sreedasyam A."/>
            <person name="Jenkins J."/>
            <person name="Shu S."/>
            <person name="Sims D."/>
            <person name="Kennedy M."/>
            <person name="Amirebrahimi M."/>
            <person name="Weers B.D."/>
            <person name="McKinley B."/>
            <person name="Mattison A."/>
            <person name="Morishige D.T."/>
            <person name="Grimwood J."/>
            <person name="Schmutz J."/>
            <person name="Mullet J.E."/>
        </authorList>
    </citation>
    <scope>NUCLEOTIDE SEQUENCE [LARGE SCALE GENOMIC DNA]</scope>
    <source>
        <strain evidence="2">cv. BTx623</strain>
    </source>
</reference>
<sequence>MVQNSQKLKDKHDTCSKQKQDLASCTTPQIQAFGSYYTGNRSRCHDQAISSSKAVSRCTVAYSNNT</sequence>
<dbReference type="AlphaFoldDB" id="A0A1B6PGD6"/>
<dbReference type="Proteomes" id="UP000000768">
    <property type="component" value="Chromosome 7"/>
</dbReference>
<gene>
    <name evidence="1" type="ORF">SORBI_3007G078700</name>
</gene>
<reference evidence="1 2" key="1">
    <citation type="journal article" date="2009" name="Nature">
        <title>The Sorghum bicolor genome and the diversification of grasses.</title>
        <authorList>
            <person name="Paterson A.H."/>
            <person name="Bowers J.E."/>
            <person name="Bruggmann R."/>
            <person name="Dubchak I."/>
            <person name="Grimwood J."/>
            <person name="Gundlach H."/>
            <person name="Haberer G."/>
            <person name="Hellsten U."/>
            <person name="Mitros T."/>
            <person name="Poliakov A."/>
            <person name="Schmutz J."/>
            <person name="Spannagl M."/>
            <person name="Tang H."/>
            <person name="Wang X."/>
            <person name="Wicker T."/>
            <person name="Bharti A.K."/>
            <person name="Chapman J."/>
            <person name="Feltus F.A."/>
            <person name="Gowik U."/>
            <person name="Grigoriev I.V."/>
            <person name="Lyons E."/>
            <person name="Maher C.A."/>
            <person name="Martis M."/>
            <person name="Narechania A."/>
            <person name="Otillar R.P."/>
            <person name="Penning B.W."/>
            <person name="Salamov A.A."/>
            <person name="Wang Y."/>
            <person name="Zhang L."/>
            <person name="Carpita N.C."/>
            <person name="Freeling M."/>
            <person name="Gingle A.R."/>
            <person name="Hash C.T."/>
            <person name="Keller B."/>
            <person name="Klein P."/>
            <person name="Kresovich S."/>
            <person name="McCann M.C."/>
            <person name="Ming R."/>
            <person name="Peterson D.G."/>
            <person name="Mehboob-ur-Rahman"/>
            <person name="Ware D."/>
            <person name="Westhoff P."/>
            <person name="Mayer K.F."/>
            <person name="Messing J."/>
            <person name="Rokhsar D.S."/>
        </authorList>
    </citation>
    <scope>NUCLEOTIDE SEQUENCE [LARGE SCALE GENOMIC DNA]</scope>
    <source>
        <strain evidence="2">cv. BTx623</strain>
    </source>
</reference>
<evidence type="ECO:0000313" key="2">
    <source>
        <dbReference type="Proteomes" id="UP000000768"/>
    </source>
</evidence>
<organism evidence="1 2">
    <name type="scientific">Sorghum bicolor</name>
    <name type="common">Sorghum</name>
    <name type="synonym">Sorghum vulgare</name>
    <dbReference type="NCBI Taxonomy" id="4558"/>
    <lineage>
        <taxon>Eukaryota</taxon>
        <taxon>Viridiplantae</taxon>
        <taxon>Streptophyta</taxon>
        <taxon>Embryophyta</taxon>
        <taxon>Tracheophyta</taxon>
        <taxon>Spermatophyta</taxon>
        <taxon>Magnoliopsida</taxon>
        <taxon>Liliopsida</taxon>
        <taxon>Poales</taxon>
        <taxon>Poaceae</taxon>
        <taxon>PACMAD clade</taxon>
        <taxon>Panicoideae</taxon>
        <taxon>Andropogonodae</taxon>
        <taxon>Andropogoneae</taxon>
        <taxon>Sorghinae</taxon>
        <taxon>Sorghum</taxon>
    </lineage>
</organism>
<accession>A0A1B6PGD6</accession>
<dbReference type="EMBL" id="CM000766">
    <property type="protein sequence ID" value="KXG24728.1"/>
    <property type="molecule type" value="Genomic_DNA"/>
</dbReference>